<feature type="region of interest" description="Disordered" evidence="6">
    <location>
        <begin position="211"/>
        <end position="236"/>
    </location>
</feature>
<feature type="region of interest" description="Disordered" evidence="6">
    <location>
        <begin position="42"/>
        <end position="69"/>
    </location>
</feature>
<feature type="region of interest" description="Disordered" evidence="6">
    <location>
        <begin position="156"/>
        <end position="187"/>
    </location>
</feature>
<gene>
    <name evidence="9" type="ORF">AMON00008_LOCUS24271</name>
</gene>
<keyword evidence="5 7" id="KW-0472">Membrane</keyword>
<dbReference type="SUPFAM" id="SSF144091">
    <property type="entry name" value="Rhomboid-like"/>
    <property type="match status" value="1"/>
</dbReference>
<feature type="transmembrane region" description="Helical" evidence="7">
    <location>
        <begin position="365"/>
        <end position="386"/>
    </location>
</feature>
<dbReference type="InterPro" id="IPR051739">
    <property type="entry name" value="Rhomboid_IM_Serine_Proteases"/>
</dbReference>
<evidence type="ECO:0000256" key="4">
    <source>
        <dbReference type="ARBA" id="ARBA00022989"/>
    </source>
</evidence>
<feature type="domain" description="Peptidase S54 rhomboid" evidence="8">
    <location>
        <begin position="327"/>
        <end position="472"/>
    </location>
</feature>
<evidence type="ECO:0000259" key="8">
    <source>
        <dbReference type="Pfam" id="PF01694"/>
    </source>
</evidence>
<dbReference type="PANTHER" id="PTHR45840:SF2">
    <property type="entry name" value="PROTEIN RHOMBOID-RELATED"/>
    <property type="match status" value="1"/>
</dbReference>
<proteinExistence type="inferred from homology"/>
<feature type="transmembrane region" description="Helical" evidence="7">
    <location>
        <begin position="483"/>
        <end position="503"/>
    </location>
</feature>
<evidence type="ECO:0000256" key="6">
    <source>
        <dbReference type="SAM" id="MobiDB-lite"/>
    </source>
</evidence>
<keyword evidence="3 7" id="KW-0812">Transmembrane</keyword>
<feature type="region of interest" description="Disordered" evidence="6">
    <location>
        <begin position="1"/>
        <end position="26"/>
    </location>
</feature>
<feature type="transmembrane region" description="Helical" evidence="7">
    <location>
        <begin position="392"/>
        <end position="412"/>
    </location>
</feature>
<evidence type="ECO:0000256" key="1">
    <source>
        <dbReference type="ARBA" id="ARBA00004141"/>
    </source>
</evidence>
<feature type="transmembrane region" description="Helical" evidence="7">
    <location>
        <begin position="336"/>
        <end position="358"/>
    </location>
</feature>
<reference evidence="9" key="1">
    <citation type="submission" date="2021-01" db="EMBL/GenBank/DDBJ databases">
        <authorList>
            <person name="Corre E."/>
            <person name="Pelletier E."/>
            <person name="Niang G."/>
            <person name="Scheremetjew M."/>
            <person name="Finn R."/>
            <person name="Kale V."/>
            <person name="Holt S."/>
            <person name="Cochrane G."/>
            <person name="Meng A."/>
            <person name="Brown T."/>
            <person name="Cohen L."/>
        </authorList>
    </citation>
    <scope>NUCLEOTIDE SEQUENCE</scope>
    <source>
        <strain evidence="9">CCMP3105</strain>
    </source>
</reference>
<dbReference type="GO" id="GO:0004252">
    <property type="term" value="F:serine-type endopeptidase activity"/>
    <property type="evidence" value="ECO:0007669"/>
    <property type="project" value="InterPro"/>
</dbReference>
<name>A0A7S4QQT1_9DINO</name>
<comment type="similarity">
    <text evidence="2">Belongs to the peptidase S54 family.</text>
</comment>
<comment type="subcellular location">
    <subcellularLocation>
        <location evidence="1">Membrane</location>
        <topology evidence="1">Multi-pass membrane protein</topology>
    </subcellularLocation>
</comment>
<dbReference type="InterPro" id="IPR035952">
    <property type="entry name" value="Rhomboid-like_sf"/>
</dbReference>
<evidence type="ECO:0000256" key="7">
    <source>
        <dbReference type="SAM" id="Phobius"/>
    </source>
</evidence>
<sequence length="567" mass="61259">MPPDALSVSIAPPKRTTGRPSPGMVMRPAVAEEDGLRFLRSMGSLESGGYPPHGMSSAQRASLAGGTTRRASLASASSRLTQQVRAAGRESAFHGLHFFIHWFGAARFDRGPEAEPADTGGRRASRVSLESHGFGVGVRELVKDNFTIRRQSLVVGSATPSEGRRSQWHTSIESGAPDGHGRTLGTSLDGDFSAVPSIISVDSISIVDENETATSPAAPSPPSGSAVPGGKPTANETAKDAVFEGTRGALEAARTFMFDARTSGDDTAEELVRQHWPVFVTLQALLCFGLYVVFRLIKGEATAGLDSLIKGKTLFVVNSDCNDFRLELWRSWTYQFSHASIVHIMVNTVMLIFVGLPLEGFHGHWRIAAIFSCGVVGGAIAHALALPHSLSLSGMSAGCYGLFAMHWGDLVINWRQSKFRRGKLMFMVLVVLMDVLSMQLGSSDHGGGPSTSYWSHGGGYVVGFAASVLLARNLKVKSHERAAQAVAICVLAIIVIFGIAWLAQWPPRSIVDSMPWCWIRQANNKTTFGDVQWHCIKCEDKACVERWSYEVSLVTVDHHLCPDMIRG</sequence>
<dbReference type="GO" id="GO:0016020">
    <property type="term" value="C:membrane"/>
    <property type="evidence" value="ECO:0007669"/>
    <property type="project" value="UniProtKB-SubCell"/>
</dbReference>
<evidence type="ECO:0000256" key="3">
    <source>
        <dbReference type="ARBA" id="ARBA00022692"/>
    </source>
</evidence>
<dbReference type="PANTHER" id="PTHR45840">
    <property type="entry name" value="RHOMBOID-RELATED PROTEIN"/>
    <property type="match status" value="1"/>
</dbReference>
<keyword evidence="4 7" id="KW-1133">Transmembrane helix</keyword>
<dbReference type="EMBL" id="HBNR01035362">
    <property type="protein sequence ID" value="CAE4591099.1"/>
    <property type="molecule type" value="Transcribed_RNA"/>
</dbReference>
<feature type="compositionally biased region" description="Low complexity" evidence="6">
    <location>
        <begin position="223"/>
        <end position="232"/>
    </location>
</feature>
<feature type="transmembrane region" description="Helical" evidence="7">
    <location>
        <begin position="453"/>
        <end position="471"/>
    </location>
</feature>
<accession>A0A7S4QQT1</accession>
<feature type="transmembrane region" description="Helical" evidence="7">
    <location>
        <begin position="424"/>
        <end position="441"/>
    </location>
</feature>
<dbReference type="AlphaFoldDB" id="A0A7S4QQT1"/>
<evidence type="ECO:0000313" key="9">
    <source>
        <dbReference type="EMBL" id="CAE4591099.1"/>
    </source>
</evidence>
<dbReference type="Gene3D" id="1.20.1540.10">
    <property type="entry name" value="Rhomboid-like"/>
    <property type="match status" value="1"/>
</dbReference>
<organism evidence="9">
    <name type="scientific">Alexandrium monilatum</name>
    <dbReference type="NCBI Taxonomy" id="311494"/>
    <lineage>
        <taxon>Eukaryota</taxon>
        <taxon>Sar</taxon>
        <taxon>Alveolata</taxon>
        <taxon>Dinophyceae</taxon>
        <taxon>Gonyaulacales</taxon>
        <taxon>Pyrocystaceae</taxon>
        <taxon>Alexandrium</taxon>
    </lineage>
</organism>
<dbReference type="Pfam" id="PF01694">
    <property type="entry name" value="Rhomboid"/>
    <property type="match status" value="1"/>
</dbReference>
<evidence type="ECO:0000256" key="5">
    <source>
        <dbReference type="ARBA" id="ARBA00023136"/>
    </source>
</evidence>
<dbReference type="InterPro" id="IPR022764">
    <property type="entry name" value="Peptidase_S54_rhomboid_dom"/>
</dbReference>
<evidence type="ECO:0000256" key="2">
    <source>
        <dbReference type="ARBA" id="ARBA00009045"/>
    </source>
</evidence>
<protein>
    <recommendedName>
        <fullName evidence="8">Peptidase S54 rhomboid domain-containing protein</fullName>
    </recommendedName>
</protein>